<name>A0ABS4G9M0_9FIRM</name>
<dbReference type="EMBL" id="JAGGKS010000001">
    <property type="protein sequence ID" value="MBP1924378.1"/>
    <property type="molecule type" value="Genomic_DNA"/>
</dbReference>
<protein>
    <submittedName>
        <fullName evidence="3">Fe-S cluster biogenesis protein NfuA</fullName>
    </submittedName>
</protein>
<proteinExistence type="predicted"/>
<feature type="domain" description="NIF system FeS cluster assembly NifU C-terminal" evidence="2">
    <location>
        <begin position="8"/>
        <end position="73"/>
    </location>
</feature>
<comment type="caution">
    <text evidence="3">The sequence shown here is derived from an EMBL/GenBank/DDBJ whole genome shotgun (WGS) entry which is preliminary data.</text>
</comment>
<gene>
    <name evidence="3" type="ORF">J2Z76_000231</name>
</gene>
<comment type="function">
    <text evidence="1">May be involved in the formation or repair of [Fe-S] clusters present in iron-sulfur proteins.</text>
</comment>
<reference evidence="3 4" key="1">
    <citation type="submission" date="2021-03" db="EMBL/GenBank/DDBJ databases">
        <title>Genomic Encyclopedia of Type Strains, Phase IV (KMG-IV): sequencing the most valuable type-strain genomes for metagenomic binning, comparative biology and taxonomic classification.</title>
        <authorList>
            <person name="Goeker M."/>
        </authorList>
    </citation>
    <scope>NUCLEOTIDE SEQUENCE [LARGE SCALE GENOMIC DNA]</scope>
    <source>
        <strain evidence="3 4">DSM 24004</strain>
    </source>
</reference>
<dbReference type="PANTHER" id="PTHR11178">
    <property type="entry name" value="IRON-SULFUR CLUSTER SCAFFOLD PROTEIN NFU-RELATED"/>
    <property type="match status" value="1"/>
</dbReference>
<sequence>MNNKKNQIEKILKEKVNPVLEEHYGGAELVEIKDNTVYVRMTGACGTCPLSQMTLENVIEEKIKGEMPEIERVTLYQGVSDDLIDMAKKILNKEIK</sequence>
<organism evidence="3 4">
    <name type="scientific">Sedimentibacter acidaminivorans</name>
    <dbReference type="NCBI Taxonomy" id="913099"/>
    <lineage>
        <taxon>Bacteria</taxon>
        <taxon>Bacillati</taxon>
        <taxon>Bacillota</taxon>
        <taxon>Tissierellia</taxon>
        <taxon>Sedimentibacter</taxon>
    </lineage>
</organism>
<dbReference type="InterPro" id="IPR034904">
    <property type="entry name" value="FSCA_dom_sf"/>
</dbReference>
<keyword evidence="4" id="KW-1185">Reference proteome</keyword>
<accession>A0ABS4G9M0</accession>
<dbReference type="RefSeq" id="WP_209510145.1">
    <property type="nucleotide sequence ID" value="NZ_JAGGKS010000001.1"/>
</dbReference>
<dbReference type="Proteomes" id="UP001519342">
    <property type="component" value="Unassembled WGS sequence"/>
</dbReference>
<evidence type="ECO:0000256" key="1">
    <source>
        <dbReference type="ARBA" id="ARBA00049958"/>
    </source>
</evidence>
<dbReference type="Gene3D" id="3.30.300.130">
    <property type="entry name" value="Fe-S cluster assembly (FSCA)"/>
    <property type="match status" value="1"/>
</dbReference>
<evidence type="ECO:0000313" key="4">
    <source>
        <dbReference type="Proteomes" id="UP001519342"/>
    </source>
</evidence>
<evidence type="ECO:0000259" key="2">
    <source>
        <dbReference type="Pfam" id="PF01106"/>
    </source>
</evidence>
<dbReference type="SUPFAM" id="SSF117916">
    <property type="entry name" value="Fe-S cluster assembly (FSCA) domain-like"/>
    <property type="match status" value="1"/>
</dbReference>
<dbReference type="Pfam" id="PF01106">
    <property type="entry name" value="NifU"/>
    <property type="match status" value="1"/>
</dbReference>
<evidence type="ECO:0000313" key="3">
    <source>
        <dbReference type="EMBL" id="MBP1924378.1"/>
    </source>
</evidence>
<dbReference type="InterPro" id="IPR001075">
    <property type="entry name" value="NIF_FeS_clus_asmbl_NifU_C"/>
</dbReference>